<dbReference type="EMBL" id="MLAK01000078">
    <property type="protein sequence ID" value="OHT16738.1"/>
    <property type="molecule type" value="Genomic_DNA"/>
</dbReference>
<keyword evidence="2" id="KW-1185">Reference proteome</keyword>
<comment type="caution">
    <text evidence="1">The sequence shown here is derived from an EMBL/GenBank/DDBJ whole genome shotgun (WGS) entry which is preliminary data.</text>
</comment>
<sequence length="1937" mass="220339">MSSIIKDLLIADLIHPLNEIANQIIQKINSSSSMTSDSLFSYLKGFFEDTTKISTIIHNISLVGSQNILNAIQEFFLAMPKFDVNSKSPPSGDQKVIIYLTKPDWSNELIQYSIALFFDVVISTFCLKLIENNKKQTSNNLETIFTQIEAIIETNTDNPTFNKFKTISAPIWASFIFYLSKLSESQNIYNKVSHFVTNFSKNSDDKKALYLTLYSKIYFRNVKYDSLHKDLKKNLVSIIKNANNKKVKLNHELHNSSYQFIMNFVGNLCLSDSAFQKSDTLNNILKETVSCVSDKNYLGSAYECLAVIVNFIEKKDFKINKYIDILLHQVSSPIHSYYIIQSLNALLRGKNYLGIYDHGEMFKGPRTITEPEIINTIFNKVYDNSGNFSPHQAFLTEFISQIAVADIKSFISDKLPNKIFKSNSHFLMNNGGAVFDAARIFVHSDYHFPINDNNRDALIQIIQNQSLKLAAQADPTQTNNWKNIAVNLKVFNVKSFVESVISHNEDLNTAFFYNQIESEPKIFMPLAEKKISSFVTRWKKLFPSDFSSNSIFKANEHPIQTFNEDIVNDTVLPSAICIIPLAAPDCMTIDDLATNIFSESVAVSAAAIRAVQALIHIDKTAEIVKSVLEKTDFLISKNTFASNEAMYRSLQAMKLTLESLIYTKASIAEEFIKFFNIAAIIGLCSSTYEIRMLGLNIAGSLEGKTIKKSVSTVFNDFEEEISFLTKIDSLSAISYRNYSCSDTTSIKAHDLLQSNYDVLYMFEIAAYSYELRKHFDDADIGGIRAKIIEVLKASSIEIIDDLFLINICVFLYNTCSKSEYASLADVYTILKGVMGKNKDYGNWPYYALVAEIDPDVLLKLIFKTKDLKLYLPLLFSLRRKFDDKTIKISNDNISPLLGFLEKIFVVFYDYGIKHQELSFASLKFTYEQEQSLISFLQFSKILFDYLYENNQINPIGPFVRTPIFEMHEKIDINPKYWFFIVSNIASLNTPLGIEARKTLISFFHVFKFPDSHINKFIENTELFESDPAIICGFLQYSPNRIPKAISNASTNYNYFLAISLLFRDFTTIDEFLKTSEKCLISKPKVADNVFYNIIYKSAGSLLALSFNYILLDDGECRAAGFRLLQCIALGLSVSRKNVSAKLCHRIDELRPHIITSQHANTGVEACASLSNVLAQEFSFLSEQFVCTLLPLAAKEKNLAYIILPWIKKVRLSNSSEMVLTLTDPIFESFTTFKFIQMLIMLPASVAVLQMISQAVKEQAEDSIDVIEFILITILTSPLTKQEDKNRYETIIVFLYTLNSTQVLEILFQILEYDFWHYHQVQINRMDALFDISKFLSDLSAANSSAGNTRSNSTIDKLTEGENDEDDDIYNTTVVFVLGILRICLNEKIDPFNEFLPDLILFSFINITKYSQNCQQILTIILPFDESNDEQLSDYISNLNTDIKKRLSIKSLAWGLCCGELDIALNGLAFFHFVGLDVDNNTVDAILEVFYVISKCLYERTRKIQNNSTMEKQWLLHILDINKEPDKKSASLYLATLLDILLTAKPREDVFWTVVSVFNLNGEEYTPILNSAIRLIAKMLSSSEFSRKISQSEMPKGFNGLIPLISKCVFDRYTAPIFFDLFKVIKRDVPRIGYSGENSTQLYNIIESISQVIELEKSQPLISASDICEYDVSIFDIVLSLLTQIILQMKGNHLTIIYEMCAQIIGTNVTDKAVSDLACAVNTDKQYSNFFSMNQLMKVVNEHGCSISSPALLNRSKFPEIHFAKKYSFDETRITNKVSVFTDVKTFPPPLLADTGFMMCPIVASVKTNVEQVLAQPFSEWSELMFKCESAEVKVDSKSLMDEQTFSIEQVERNKFQKWTHEIALYVDEDDDKLVLYKYQQPKQAAGTKKAEVAHSSRFVDSLDTINTKLFLPEVNSIEFLGKDTTFKGFNMPFIFPA</sequence>
<dbReference type="GeneID" id="94831685"/>
<dbReference type="OrthoDB" id="10691895at2759"/>
<protein>
    <submittedName>
        <fullName evidence="1">Uncharacterized protein</fullName>
    </submittedName>
</protein>
<organism evidence="1 2">
    <name type="scientific">Tritrichomonas foetus</name>
    <dbReference type="NCBI Taxonomy" id="1144522"/>
    <lineage>
        <taxon>Eukaryota</taxon>
        <taxon>Metamonada</taxon>
        <taxon>Parabasalia</taxon>
        <taxon>Tritrichomonadida</taxon>
        <taxon>Tritrichomonadidae</taxon>
        <taxon>Tritrichomonas</taxon>
    </lineage>
</organism>
<dbReference type="RefSeq" id="XP_068369874.1">
    <property type="nucleotide sequence ID" value="XM_068496981.1"/>
</dbReference>
<dbReference type="Proteomes" id="UP000179807">
    <property type="component" value="Unassembled WGS sequence"/>
</dbReference>
<evidence type="ECO:0000313" key="1">
    <source>
        <dbReference type="EMBL" id="OHT16738.1"/>
    </source>
</evidence>
<reference evidence="1" key="1">
    <citation type="submission" date="2016-10" db="EMBL/GenBank/DDBJ databases">
        <authorList>
            <person name="Benchimol M."/>
            <person name="Almeida L.G."/>
            <person name="Vasconcelos A.T."/>
            <person name="Perreira-Neves A."/>
            <person name="Rosa I.A."/>
            <person name="Tasca T."/>
            <person name="Bogo M.R."/>
            <person name="de Souza W."/>
        </authorList>
    </citation>
    <scope>NUCLEOTIDE SEQUENCE [LARGE SCALE GENOMIC DNA]</scope>
    <source>
        <strain evidence="1">K</strain>
    </source>
</reference>
<name>A0A1J4L001_9EUKA</name>
<dbReference type="VEuPathDB" id="TrichDB:TRFO_13010"/>
<gene>
    <name evidence="1" type="ORF">TRFO_13010</name>
</gene>
<proteinExistence type="predicted"/>
<evidence type="ECO:0000313" key="2">
    <source>
        <dbReference type="Proteomes" id="UP000179807"/>
    </source>
</evidence>
<accession>A0A1J4L001</accession>